<accession>A0A3E2B0T9</accession>
<reference evidence="5 6" key="1">
    <citation type="submission" date="2018-07" db="EMBL/GenBank/DDBJ databases">
        <title>GABA Modulating Bacteria of the Human Gut Microbiota.</title>
        <authorList>
            <person name="Strandwitz P."/>
            <person name="Kim K.H."/>
            <person name="Terekhova D."/>
            <person name="Liu J.K."/>
            <person name="Sharma A."/>
            <person name="Levering J."/>
            <person name="Mcdonald D."/>
            <person name="Dietrich D."/>
            <person name="Ramadhar T.R."/>
            <person name="Lekbua A."/>
            <person name="Mroue N."/>
            <person name="Liston C."/>
            <person name="Stewart E.J."/>
            <person name="Dubin M.J."/>
            <person name="Zengler K."/>
            <person name="Knight R."/>
            <person name="Gilbert J.A."/>
            <person name="Clardy J."/>
            <person name="Lewis K."/>
        </authorList>
    </citation>
    <scope>NUCLEOTIDE SEQUENCE [LARGE SCALE GENOMIC DNA]</scope>
    <source>
        <strain evidence="5 6">KLE1738</strain>
    </source>
</reference>
<name>A0A3E2B0T9_9FIRM</name>
<dbReference type="GO" id="GO:0051536">
    <property type="term" value="F:iron-sulfur cluster binding"/>
    <property type="evidence" value="ECO:0007669"/>
    <property type="project" value="UniProtKB-KW"/>
</dbReference>
<evidence type="ECO:0000256" key="3">
    <source>
        <dbReference type="ARBA" id="ARBA00023014"/>
    </source>
</evidence>
<dbReference type="Proteomes" id="UP000260649">
    <property type="component" value="Unassembled WGS sequence"/>
</dbReference>
<comment type="cofactor">
    <cofactor evidence="1">
        <name>[4Fe-4S] cluster</name>
        <dbReference type="ChEBI" id="CHEBI:49883"/>
    </cofactor>
</comment>
<comment type="similarity">
    <text evidence="2">Belongs to the FldB/FldC dehydratase alpha/beta subunit family.</text>
</comment>
<feature type="region of interest" description="Disordered" evidence="4">
    <location>
        <begin position="1"/>
        <end position="82"/>
    </location>
</feature>
<comment type="caution">
    <text evidence="5">The sequence shown here is derived from an EMBL/GenBank/DDBJ whole genome shotgun (WGS) entry which is preliminary data.</text>
</comment>
<dbReference type="PANTHER" id="PTHR30548:SF2">
    <property type="entry name" value="2-HYDROXYACYL-COA DEHYDRATASE,D-COMPONENT"/>
    <property type="match status" value="1"/>
</dbReference>
<gene>
    <name evidence="5" type="ORF">DV520_11375</name>
</gene>
<organism evidence="5 6">
    <name type="scientific">Evtepia gabavorous</name>
    <dbReference type="NCBI Taxonomy" id="2211183"/>
    <lineage>
        <taxon>Bacteria</taxon>
        <taxon>Bacillati</taxon>
        <taxon>Bacillota</taxon>
        <taxon>Clostridia</taxon>
        <taxon>Eubacteriales</taxon>
        <taxon>Evtepia</taxon>
    </lineage>
</organism>
<keyword evidence="3" id="KW-0479">Metal-binding</keyword>
<evidence type="ECO:0000256" key="2">
    <source>
        <dbReference type="ARBA" id="ARBA00005806"/>
    </source>
</evidence>
<protein>
    <submittedName>
        <fullName evidence="5">2-hydroxyacyl-CoA dehydratase</fullName>
    </submittedName>
</protein>
<evidence type="ECO:0000313" key="6">
    <source>
        <dbReference type="Proteomes" id="UP000260649"/>
    </source>
</evidence>
<evidence type="ECO:0000256" key="1">
    <source>
        <dbReference type="ARBA" id="ARBA00001966"/>
    </source>
</evidence>
<dbReference type="InterPro" id="IPR010327">
    <property type="entry name" value="FldB/FldC_alpha/beta"/>
</dbReference>
<dbReference type="Pfam" id="PF06050">
    <property type="entry name" value="HGD-D"/>
    <property type="match status" value="1"/>
</dbReference>
<feature type="compositionally biased region" description="Pro residues" evidence="4">
    <location>
        <begin position="11"/>
        <end position="21"/>
    </location>
</feature>
<dbReference type="Gene3D" id="3.40.50.11890">
    <property type="match status" value="1"/>
</dbReference>
<dbReference type="EMBL" id="QQRQ01000036">
    <property type="protein sequence ID" value="RFT05670.1"/>
    <property type="molecule type" value="Genomic_DNA"/>
</dbReference>
<keyword evidence="3" id="KW-0408">Iron</keyword>
<sequence length="504" mass="56262">MRRWSWRPQARPIPPQPPSPVPLTREWGSKGKEPPSPWCSFPYFFKEIGPRPGGLRSRPFQRRRGRTPQRPPAPHPRTPQKEDFMDLIETFGAKIGALSEEKPQRARQLLTAGFRANGVKNKLASKRSSKSDRMLFQLVNRAMVTCLAKPQSNVMVSLFTPCEMLHLQGLHPYSCEGFSSYLSGAMAEQPFLHQAEDTGIPNSLCSYHKVFIGAAQMGLMPKPRFILSTSLACDANTLTFRHLAQFYDVPHFNVDIPFESSPQAVDYVAGQLRQMGEFLTQQTGLPLDDGQLARTVARSQRTMALYHRGLRLRAGRQVLSDLTSELLRTAAFHFLLGTPETEAYARQLLREITTAPPAQGKQLLWIHTTPYWVAPLRHLFAQSTRVQVAACDMSYEGIVEADPTKPYEAMARRLVYSPFNGPAQRRIDRALEMAKTVGADGAVWFCHWGCKHTLGGARLGKKALEEAGLPTLLLDGDSCDRGFGGEGQAATRMEAFLEVLEGMA</sequence>
<proteinExistence type="inferred from homology"/>
<dbReference type="Gene3D" id="3.40.50.11900">
    <property type="match status" value="1"/>
</dbReference>
<keyword evidence="6" id="KW-1185">Reference proteome</keyword>
<dbReference type="GO" id="GO:0016836">
    <property type="term" value="F:hydro-lyase activity"/>
    <property type="evidence" value="ECO:0007669"/>
    <property type="project" value="UniProtKB-ARBA"/>
</dbReference>
<dbReference type="OrthoDB" id="9810278at2"/>
<keyword evidence="3" id="KW-0411">Iron-sulfur</keyword>
<evidence type="ECO:0000256" key="4">
    <source>
        <dbReference type="SAM" id="MobiDB-lite"/>
    </source>
</evidence>
<dbReference type="PANTHER" id="PTHR30548">
    <property type="entry name" value="2-HYDROXYGLUTARYL-COA DEHYDRATASE, D-COMPONENT-RELATED"/>
    <property type="match status" value="1"/>
</dbReference>
<evidence type="ECO:0000313" key="5">
    <source>
        <dbReference type="EMBL" id="RFT05670.1"/>
    </source>
</evidence>
<dbReference type="AlphaFoldDB" id="A0A3E2B0T9"/>